<dbReference type="EMBL" id="JAATJE010000001">
    <property type="protein sequence ID" value="NJC33942.1"/>
    <property type="molecule type" value="Genomic_DNA"/>
</dbReference>
<keyword evidence="11 29" id="KW-0328">Glycosyltransferase</keyword>
<evidence type="ECO:0000256" key="3">
    <source>
        <dbReference type="ARBA" id="ARBA00007090"/>
    </source>
</evidence>
<keyword evidence="9" id="KW-0121">Carboxypeptidase</keyword>
<evidence type="ECO:0000256" key="10">
    <source>
        <dbReference type="ARBA" id="ARBA00022670"/>
    </source>
</evidence>
<gene>
    <name evidence="29" type="ORF">GGR88_001416</name>
</gene>
<dbReference type="SUPFAM" id="SSF53955">
    <property type="entry name" value="Lysozyme-like"/>
    <property type="match status" value="1"/>
</dbReference>
<keyword evidence="13" id="KW-0812">Transmembrane</keyword>
<comment type="similarity">
    <text evidence="4">In the N-terminal section; belongs to the glycosyltransferase 51 family.</text>
</comment>
<dbReference type="GO" id="GO:0016757">
    <property type="term" value="F:glycosyltransferase activity"/>
    <property type="evidence" value="ECO:0007669"/>
    <property type="project" value="UniProtKB-KW"/>
</dbReference>
<evidence type="ECO:0000256" key="19">
    <source>
        <dbReference type="ARBA" id="ARBA00023136"/>
    </source>
</evidence>
<keyword evidence="17" id="KW-0573">Peptidoglycan synthesis</keyword>
<proteinExistence type="inferred from homology"/>
<evidence type="ECO:0000256" key="6">
    <source>
        <dbReference type="ARBA" id="ARBA00018638"/>
    </source>
</evidence>
<dbReference type="InterPro" id="IPR012338">
    <property type="entry name" value="Beta-lactam/transpept-like"/>
</dbReference>
<evidence type="ECO:0000256" key="17">
    <source>
        <dbReference type="ARBA" id="ARBA00022984"/>
    </source>
</evidence>
<evidence type="ECO:0000256" key="21">
    <source>
        <dbReference type="ARBA" id="ARBA00023268"/>
    </source>
</evidence>
<dbReference type="GO" id="GO:0016787">
    <property type="term" value="F:hydrolase activity"/>
    <property type="evidence" value="ECO:0007669"/>
    <property type="project" value="UniProtKB-KW"/>
</dbReference>
<keyword evidence="12 29" id="KW-0808">Transferase</keyword>
<evidence type="ECO:0000256" key="9">
    <source>
        <dbReference type="ARBA" id="ARBA00022645"/>
    </source>
</evidence>
<dbReference type="InterPro" id="IPR001264">
    <property type="entry name" value="Glyco_trans_51"/>
</dbReference>
<dbReference type="PANTHER" id="PTHR32282:SF27">
    <property type="entry name" value="PENICILLIN-BINDING PROTEIN 1A"/>
    <property type="match status" value="1"/>
</dbReference>
<dbReference type="Gene3D" id="3.40.710.10">
    <property type="entry name" value="DD-peptidase/beta-lactamase superfamily"/>
    <property type="match status" value="2"/>
</dbReference>
<keyword evidence="10" id="KW-0645">Protease</keyword>
<comment type="catalytic activity">
    <reaction evidence="25">
        <text>[GlcNAc-(1-&gt;4)-Mur2Ac(oyl-L-Ala-gamma-D-Glu-L-Lys-D-Ala-D-Ala)](n)-di-trans,octa-cis-undecaprenyl diphosphate + beta-D-GlcNAc-(1-&gt;4)-Mur2Ac(oyl-L-Ala-gamma-D-Glu-L-Lys-D-Ala-D-Ala)-di-trans,octa-cis-undecaprenyl diphosphate = [GlcNAc-(1-&gt;4)-Mur2Ac(oyl-L-Ala-gamma-D-Glu-L-Lys-D-Ala-D-Ala)](n+1)-di-trans,octa-cis-undecaprenyl diphosphate + di-trans,octa-cis-undecaprenyl diphosphate + H(+)</text>
        <dbReference type="Rhea" id="RHEA:23708"/>
        <dbReference type="Rhea" id="RHEA-COMP:9602"/>
        <dbReference type="Rhea" id="RHEA-COMP:9603"/>
        <dbReference type="ChEBI" id="CHEBI:15378"/>
        <dbReference type="ChEBI" id="CHEBI:58405"/>
        <dbReference type="ChEBI" id="CHEBI:60033"/>
        <dbReference type="ChEBI" id="CHEBI:78435"/>
        <dbReference type="EC" id="2.4.99.28"/>
    </reaction>
</comment>
<evidence type="ECO:0000256" key="11">
    <source>
        <dbReference type="ARBA" id="ARBA00022676"/>
    </source>
</evidence>
<evidence type="ECO:0000259" key="27">
    <source>
        <dbReference type="Pfam" id="PF00912"/>
    </source>
</evidence>
<evidence type="ECO:0000256" key="8">
    <source>
        <dbReference type="ARBA" id="ARBA00022519"/>
    </source>
</evidence>
<dbReference type="InterPro" id="IPR001460">
    <property type="entry name" value="PCN-bd_Tpept"/>
</dbReference>
<keyword evidence="19" id="KW-0472">Membrane</keyword>
<dbReference type="Proteomes" id="UP000734218">
    <property type="component" value="Unassembled WGS sequence"/>
</dbReference>
<dbReference type="InterPro" id="IPR036950">
    <property type="entry name" value="PBP_transglycosylase"/>
</dbReference>
<comment type="subcellular location">
    <subcellularLocation>
        <location evidence="1">Cell inner membrane</location>
        <topology evidence="1">Single-pass type II membrane protein</topology>
    </subcellularLocation>
</comment>
<feature type="domain" description="Glycosyl transferase family 51" evidence="27">
    <location>
        <begin position="4"/>
        <end position="164"/>
    </location>
</feature>
<dbReference type="SUPFAM" id="SSF56601">
    <property type="entry name" value="beta-lactamase/transpeptidase-like"/>
    <property type="match status" value="1"/>
</dbReference>
<evidence type="ECO:0000256" key="14">
    <source>
        <dbReference type="ARBA" id="ARBA00022801"/>
    </source>
</evidence>
<dbReference type="Pfam" id="PF17092">
    <property type="entry name" value="PCB_OB"/>
    <property type="match status" value="1"/>
</dbReference>
<dbReference type="EC" id="3.4.16.4" evidence="5"/>
<evidence type="ECO:0000256" key="2">
    <source>
        <dbReference type="ARBA" id="ARBA00004752"/>
    </source>
</evidence>
<keyword evidence="15" id="KW-0133">Cell shape</keyword>
<comment type="catalytic activity">
    <reaction evidence="23">
        <text>Preferential cleavage: (Ac)2-L-Lys-D-Ala-|-D-Ala. Also transpeptidation of peptidyl-alanyl moieties that are N-acyl substituents of D-alanine.</text>
        <dbReference type="EC" id="3.4.16.4"/>
    </reaction>
</comment>
<evidence type="ECO:0000313" key="29">
    <source>
        <dbReference type="EMBL" id="NJC33942.1"/>
    </source>
</evidence>
<dbReference type="EC" id="2.4.99.28" evidence="24"/>
<evidence type="ECO:0000256" key="16">
    <source>
        <dbReference type="ARBA" id="ARBA00022968"/>
    </source>
</evidence>
<keyword evidence="18" id="KW-1133">Transmembrane helix</keyword>
<keyword evidence="22" id="KW-0961">Cell wall biogenesis/degradation</keyword>
<evidence type="ECO:0000313" key="30">
    <source>
        <dbReference type="Proteomes" id="UP000734218"/>
    </source>
</evidence>
<comment type="caution">
    <text evidence="29">The sequence shown here is derived from an EMBL/GenBank/DDBJ whole genome shotgun (WGS) entry which is preliminary data.</text>
</comment>
<sequence>MELSFAEYPRPLINAFLAAEDRTFFTHGGLDYPGIAAAIINNLRSDDRPVGASTITQQVARNLLLTNEVSYVRKVREAILAYRMEDALTKEQILELYLNQIFLGRNAYGVQAAARAYFDKDVAQLSLAQMAYLAILPKAPSGNYSAERNPDRAIARRNWVLGQMAENGLASQAAVAAARAEPLGIVPNPGNRFATQPNGGYFLEEVRRQLLGRYGENAEDGPNSLYAGGLWVRTSFDPRLQDLAADALRDGLMRFDRGRGWHGAVATLDPGEGWAARLRAAGLGTLGYDDWRAAVVLEKSGSSASIGFADGNTSQLIAANASLPRREGGTAFSALEPGDVIPVKREGSAWTLRNVPQVSGGMVVQDPHSGRVMAVQGGFDQRLRSFNNATQAMRQPGSTIKPFVYAAALDHGMTPASIIVDGPFCVYQSAALGNKCFRNFGNARGAGPQTMRWGVEQSRNLMTVRAASQTGMQNVVRTISRVGIGDYSPYLSVALGAGDTTVLKLTNAYSTLVNLGRQTRPTLVDSVQDRHGKAIYRADARPCDRCNAPDWDGRAMPRPPLPGRQVMDAMTAYQVVHILEGVVQRGTATTLRDLGRPLFGKTGTSSGPTNVWFVGGSPDIVAGLYIGYDTPRSLGGAAQGGTIAAPIFKQFARGAFENMPVVPFRAPAGIRMVRIDRRSGRRVYGGWPTDDPRASIIWEAFKPESEPRRSIRREEIVAPAATAPAAIRQRRGDADFLDRQGGIY</sequence>
<organism evidence="29 30">
    <name type="scientific">Sphingomonas jejuensis</name>
    <dbReference type="NCBI Taxonomy" id="904715"/>
    <lineage>
        <taxon>Bacteria</taxon>
        <taxon>Pseudomonadati</taxon>
        <taxon>Pseudomonadota</taxon>
        <taxon>Alphaproteobacteria</taxon>
        <taxon>Sphingomonadales</taxon>
        <taxon>Sphingomonadaceae</taxon>
        <taxon>Sphingomonas</taxon>
    </lineage>
</organism>
<keyword evidence="20" id="KW-0046">Antibiotic resistance</keyword>
<dbReference type="InterPro" id="IPR023346">
    <property type="entry name" value="Lysozyme-like_dom_sf"/>
</dbReference>
<evidence type="ECO:0000256" key="5">
    <source>
        <dbReference type="ARBA" id="ARBA00012448"/>
    </source>
</evidence>
<evidence type="ECO:0000256" key="23">
    <source>
        <dbReference type="ARBA" id="ARBA00034000"/>
    </source>
</evidence>
<keyword evidence="30" id="KW-1185">Reference proteome</keyword>
<evidence type="ECO:0000256" key="7">
    <source>
        <dbReference type="ARBA" id="ARBA00022475"/>
    </source>
</evidence>
<dbReference type="PANTHER" id="PTHR32282">
    <property type="entry name" value="BINDING PROTEIN TRANSPEPTIDASE, PUTATIVE-RELATED"/>
    <property type="match status" value="1"/>
</dbReference>
<dbReference type="Pfam" id="PF00905">
    <property type="entry name" value="Transpeptidase"/>
    <property type="match status" value="1"/>
</dbReference>
<dbReference type="InterPro" id="IPR050396">
    <property type="entry name" value="Glycosyltr_51/Transpeptidase"/>
</dbReference>
<evidence type="ECO:0000256" key="22">
    <source>
        <dbReference type="ARBA" id="ARBA00023316"/>
    </source>
</evidence>
<keyword evidence="21" id="KW-0511">Multifunctional enzyme</keyword>
<evidence type="ECO:0000256" key="4">
    <source>
        <dbReference type="ARBA" id="ARBA00007739"/>
    </source>
</evidence>
<name>A0ABX0XKP8_9SPHN</name>
<evidence type="ECO:0000259" key="28">
    <source>
        <dbReference type="Pfam" id="PF17092"/>
    </source>
</evidence>
<evidence type="ECO:0000256" key="13">
    <source>
        <dbReference type="ARBA" id="ARBA00022692"/>
    </source>
</evidence>
<keyword evidence="14 29" id="KW-0378">Hydrolase</keyword>
<feature type="domain" description="Penicillin-binding protein OB-like" evidence="28">
    <location>
        <begin position="261"/>
        <end position="358"/>
    </location>
</feature>
<dbReference type="InterPro" id="IPR031376">
    <property type="entry name" value="PCB_OB"/>
</dbReference>
<evidence type="ECO:0000256" key="1">
    <source>
        <dbReference type="ARBA" id="ARBA00004249"/>
    </source>
</evidence>
<keyword evidence="8" id="KW-0997">Cell inner membrane</keyword>
<keyword evidence="16" id="KW-0735">Signal-anchor</keyword>
<evidence type="ECO:0000256" key="25">
    <source>
        <dbReference type="ARBA" id="ARBA00049902"/>
    </source>
</evidence>
<dbReference type="Gene3D" id="1.10.3810.10">
    <property type="entry name" value="Biosynthetic peptidoglycan transglycosylase-like"/>
    <property type="match status" value="1"/>
</dbReference>
<evidence type="ECO:0000256" key="20">
    <source>
        <dbReference type="ARBA" id="ARBA00023251"/>
    </source>
</evidence>
<dbReference type="Pfam" id="PF00912">
    <property type="entry name" value="Transgly"/>
    <property type="match status" value="1"/>
</dbReference>
<comment type="similarity">
    <text evidence="3">In the C-terminal section; belongs to the transpeptidase family.</text>
</comment>
<evidence type="ECO:0000256" key="24">
    <source>
        <dbReference type="ARBA" id="ARBA00044770"/>
    </source>
</evidence>
<keyword evidence="7" id="KW-1003">Cell membrane</keyword>
<reference evidence="29 30" key="1">
    <citation type="submission" date="2020-03" db="EMBL/GenBank/DDBJ databases">
        <title>Genomic Encyclopedia of Type Strains, Phase IV (KMG-IV): sequencing the most valuable type-strain genomes for metagenomic binning, comparative biology and taxonomic classification.</title>
        <authorList>
            <person name="Goeker M."/>
        </authorList>
    </citation>
    <scope>NUCLEOTIDE SEQUENCE [LARGE SCALE GENOMIC DNA]</scope>
    <source>
        <strain evidence="29 30">DSM 27651</strain>
    </source>
</reference>
<protein>
    <recommendedName>
        <fullName evidence="6">Penicillin-binding protein 1A</fullName>
        <ecNumber evidence="24">2.4.99.28</ecNumber>
        <ecNumber evidence="5">3.4.16.4</ecNumber>
    </recommendedName>
</protein>
<evidence type="ECO:0000256" key="18">
    <source>
        <dbReference type="ARBA" id="ARBA00022989"/>
    </source>
</evidence>
<evidence type="ECO:0000256" key="15">
    <source>
        <dbReference type="ARBA" id="ARBA00022960"/>
    </source>
</evidence>
<evidence type="ECO:0000256" key="12">
    <source>
        <dbReference type="ARBA" id="ARBA00022679"/>
    </source>
</evidence>
<accession>A0ABX0XKP8</accession>
<evidence type="ECO:0000259" key="26">
    <source>
        <dbReference type="Pfam" id="PF00905"/>
    </source>
</evidence>
<comment type="pathway">
    <text evidence="2">Cell wall biogenesis; peptidoglycan biosynthesis.</text>
</comment>
<feature type="domain" description="Penicillin-binding protein transpeptidase" evidence="26">
    <location>
        <begin position="360"/>
        <end position="651"/>
    </location>
</feature>